<comment type="caution">
    <text evidence="8">The sequence shown here is derived from an EMBL/GenBank/DDBJ whole genome shotgun (WGS) entry which is preliminary data.</text>
</comment>
<evidence type="ECO:0000313" key="9">
    <source>
        <dbReference type="Proteomes" id="UP000540952"/>
    </source>
</evidence>
<name>A0A7K4X0L3_9TYRA</name>
<dbReference type="PANTHER" id="PTHR19343">
    <property type="entry name" value="T CELL RECEPTOR ALPHA VARIABLE 1-2"/>
    <property type="match status" value="1"/>
</dbReference>
<keyword evidence="2" id="KW-0391">Immunity</keyword>
<evidence type="ECO:0000256" key="6">
    <source>
        <dbReference type="ARBA" id="ARBA00043266"/>
    </source>
</evidence>
<dbReference type="GO" id="GO:0042605">
    <property type="term" value="F:peptide antigen binding"/>
    <property type="evidence" value="ECO:0007669"/>
    <property type="project" value="TreeGrafter"/>
</dbReference>
<dbReference type="GO" id="GO:0002250">
    <property type="term" value="P:adaptive immune response"/>
    <property type="evidence" value="ECO:0007669"/>
    <property type="project" value="UniProtKB-KW"/>
</dbReference>
<accession>A0A7K4X0L3</accession>
<keyword evidence="5" id="KW-0393">Immunoglobulin domain</keyword>
<dbReference type="PROSITE" id="PS50835">
    <property type="entry name" value="IG_LIKE"/>
    <property type="match status" value="1"/>
</dbReference>
<dbReference type="PANTHER" id="PTHR19343:SF26">
    <property type="entry name" value="T CELL RECEPTOR ALPHA VARIABLE 1-1"/>
    <property type="match status" value="1"/>
</dbReference>
<evidence type="ECO:0000256" key="4">
    <source>
        <dbReference type="ARBA" id="ARBA00023170"/>
    </source>
</evidence>
<dbReference type="SMART" id="SM00406">
    <property type="entry name" value="IGv"/>
    <property type="match status" value="1"/>
</dbReference>
<dbReference type="InterPro" id="IPR007110">
    <property type="entry name" value="Ig-like_dom"/>
</dbReference>
<keyword evidence="1" id="KW-0732">Signal</keyword>
<dbReference type="InterPro" id="IPR051006">
    <property type="entry name" value="TCR_variable_domain"/>
</dbReference>
<keyword evidence="9" id="KW-1185">Reference proteome</keyword>
<feature type="non-terminal residue" evidence="8">
    <location>
        <position position="1"/>
    </location>
</feature>
<keyword evidence="4" id="KW-0675">Receptor</keyword>
<dbReference type="InterPro" id="IPR013106">
    <property type="entry name" value="Ig_V-set"/>
</dbReference>
<evidence type="ECO:0000259" key="7">
    <source>
        <dbReference type="PROSITE" id="PS50835"/>
    </source>
</evidence>
<evidence type="ECO:0000256" key="2">
    <source>
        <dbReference type="ARBA" id="ARBA00022859"/>
    </source>
</evidence>
<dbReference type="Gene3D" id="2.60.40.10">
    <property type="entry name" value="Immunoglobulins"/>
    <property type="match status" value="1"/>
</dbReference>
<organism evidence="8 9">
    <name type="scientific">Tachuris rubrigastra</name>
    <dbReference type="NCBI Taxonomy" id="495162"/>
    <lineage>
        <taxon>Eukaryota</taxon>
        <taxon>Metazoa</taxon>
        <taxon>Chordata</taxon>
        <taxon>Craniata</taxon>
        <taxon>Vertebrata</taxon>
        <taxon>Euteleostomi</taxon>
        <taxon>Archelosauria</taxon>
        <taxon>Archosauria</taxon>
        <taxon>Dinosauria</taxon>
        <taxon>Saurischia</taxon>
        <taxon>Theropoda</taxon>
        <taxon>Coelurosauria</taxon>
        <taxon>Aves</taxon>
        <taxon>Neognathae</taxon>
        <taxon>Neoaves</taxon>
        <taxon>Telluraves</taxon>
        <taxon>Australaves</taxon>
        <taxon>Passeriformes</taxon>
        <taxon>Tyrannidae</taxon>
        <taxon>Tachuris</taxon>
    </lineage>
</organism>
<protein>
    <submittedName>
        <fullName evidence="8">TVA11 protein</fullName>
    </submittedName>
</protein>
<dbReference type="EMBL" id="VZRD01001071">
    <property type="protein sequence ID" value="NWR40324.1"/>
    <property type="molecule type" value="Genomic_DNA"/>
</dbReference>
<gene>
    <name evidence="8" type="primary">Trav11</name>
    <name evidence="8" type="ORF">TACRUB_R07744</name>
</gene>
<dbReference type="InterPro" id="IPR036179">
    <property type="entry name" value="Ig-like_dom_sf"/>
</dbReference>
<sequence>MGQIIVTQGDGQVLVKQGDPFQTTCTYQTSNFGGLLWYQQRRGQAPQLLSFQAGAGQRQSGRFTTLMNSTGKYSVLQVEAVEVSDSALYLCAVR</sequence>
<evidence type="ECO:0000313" key="8">
    <source>
        <dbReference type="EMBL" id="NWR40324.1"/>
    </source>
</evidence>
<evidence type="ECO:0000256" key="5">
    <source>
        <dbReference type="ARBA" id="ARBA00023319"/>
    </source>
</evidence>
<dbReference type="Pfam" id="PF07686">
    <property type="entry name" value="V-set"/>
    <property type="match status" value="1"/>
</dbReference>
<proteinExistence type="predicted"/>
<dbReference type="Proteomes" id="UP000540952">
    <property type="component" value="Unassembled WGS sequence"/>
</dbReference>
<feature type="non-terminal residue" evidence="8">
    <location>
        <position position="94"/>
    </location>
</feature>
<dbReference type="AlphaFoldDB" id="A0A7K4X0L3"/>
<dbReference type="SUPFAM" id="SSF48726">
    <property type="entry name" value="Immunoglobulin"/>
    <property type="match status" value="1"/>
</dbReference>
<dbReference type="InterPro" id="IPR013783">
    <property type="entry name" value="Ig-like_fold"/>
</dbReference>
<keyword evidence="6" id="KW-1279">T cell receptor</keyword>
<dbReference type="GO" id="GO:0042101">
    <property type="term" value="C:T cell receptor complex"/>
    <property type="evidence" value="ECO:0007669"/>
    <property type="project" value="UniProtKB-KW"/>
</dbReference>
<evidence type="ECO:0000256" key="1">
    <source>
        <dbReference type="ARBA" id="ARBA00022729"/>
    </source>
</evidence>
<evidence type="ECO:0000256" key="3">
    <source>
        <dbReference type="ARBA" id="ARBA00023130"/>
    </source>
</evidence>
<reference evidence="8 9" key="1">
    <citation type="submission" date="2019-09" db="EMBL/GenBank/DDBJ databases">
        <title>Bird 10,000 Genomes (B10K) Project - Family phase.</title>
        <authorList>
            <person name="Zhang G."/>
        </authorList>
    </citation>
    <scope>NUCLEOTIDE SEQUENCE [LARGE SCALE GENOMIC DNA]</scope>
    <source>
        <strain evidence="8">B10K-CU-031-13</strain>
        <tissue evidence="8">Muscle</tissue>
    </source>
</reference>
<keyword evidence="3" id="KW-1064">Adaptive immunity</keyword>
<feature type="domain" description="Ig-like" evidence="7">
    <location>
        <begin position="2"/>
        <end position="94"/>
    </location>
</feature>